<dbReference type="PANTHER" id="PTHR44846:SF17">
    <property type="entry name" value="GNTR-FAMILY TRANSCRIPTIONAL REGULATOR"/>
    <property type="match status" value="1"/>
</dbReference>
<dbReference type="Pfam" id="PF00392">
    <property type="entry name" value="GntR"/>
    <property type="match status" value="1"/>
</dbReference>
<dbReference type="PANTHER" id="PTHR44846">
    <property type="entry name" value="MANNOSYL-D-GLYCERATE TRANSPORT/METABOLISM SYSTEM REPRESSOR MNGR-RELATED"/>
    <property type="match status" value="1"/>
</dbReference>
<dbReference type="SUPFAM" id="SSF64288">
    <property type="entry name" value="Chorismate lyase-like"/>
    <property type="match status" value="1"/>
</dbReference>
<keyword evidence="3" id="KW-0804">Transcription</keyword>
<gene>
    <name evidence="5" type="ORF">JQS30_16805</name>
</gene>
<dbReference type="InterPro" id="IPR050679">
    <property type="entry name" value="Bact_HTH_transcr_reg"/>
</dbReference>
<dbReference type="InterPro" id="IPR028978">
    <property type="entry name" value="Chorismate_lyase_/UTRA_dom_sf"/>
</dbReference>
<name>A0A895XZZ2_9ACTN</name>
<dbReference type="SMART" id="SM00866">
    <property type="entry name" value="UTRA"/>
    <property type="match status" value="1"/>
</dbReference>
<dbReference type="GO" id="GO:0003700">
    <property type="term" value="F:DNA-binding transcription factor activity"/>
    <property type="evidence" value="ECO:0007669"/>
    <property type="project" value="InterPro"/>
</dbReference>
<dbReference type="PROSITE" id="PS50949">
    <property type="entry name" value="HTH_GNTR"/>
    <property type="match status" value="1"/>
</dbReference>
<feature type="domain" description="HTH gntR-type" evidence="4">
    <location>
        <begin position="5"/>
        <end position="73"/>
    </location>
</feature>
<dbReference type="SUPFAM" id="SSF46785">
    <property type="entry name" value="Winged helix' DNA-binding domain"/>
    <property type="match status" value="1"/>
</dbReference>
<evidence type="ECO:0000259" key="4">
    <source>
        <dbReference type="PROSITE" id="PS50949"/>
    </source>
</evidence>
<evidence type="ECO:0000256" key="2">
    <source>
        <dbReference type="ARBA" id="ARBA00023125"/>
    </source>
</evidence>
<dbReference type="CDD" id="cd07377">
    <property type="entry name" value="WHTH_GntR"/>
    <property type="match status" value="1"/>
</dbReference>
<organism evidence="5 6">
    <name type="scientific">Natronoglycomyces albus</name>
    <dbReference type="NCBI Taxonomy" id="2811108"/>
    <lineage>
        <taxon>Bacteria</taxon>
        <taxon>Bacillati</taxon>
        <taxon>Actinomycetota</taxon>
        <taxon>Actinomycetes</taxon>
        <taxon>Glycomycetales</taxon>
        <taxon>Glycomycetaceae</taxon>
        <taxon>Natronoglycomyces</taxon>
    </lineage>
</organism>
<dbReference type="EMBL" id="CP070497">
    <property type="protein sequence ID" value="QSB07138.1"/>
    <property type="molecule type" value="Genomic_DNA"/>
</dbReference>
<keyword evidence="2" id="KW-0238">DNA-binding</keyword>
<proteinExistence type="predicted"/>
<evidence type="ECO:0000256" key="1">
    <source>
        <dbReference type="ARBA" id="ARBA00023015"/>
    </source>
</evidence>
<dbReference type="Gene3D" id="3.40.1410.10">
    <property type="entry name" value="Chorismate lyase-like"/>
    <property type="match status" value="1"/>
</dbReference>
<evidence type="ECO:0000313" key="5">
    <source>
        <dbReference type="EMBL" id="QSB07138.1"/>
    </source>
</evidence>
<dbReference type="Proteomes" id="UP000662939">
    <property type="component" value="Plasmid p2"/>
</dbReference>
<protein>
    <submittedName>
        <fullName evidence="5">GntR family transcriptional regulator</fullName>
    </submittedName>
</protein>
<evidence type="ECO:0000256" key="3">
    <source>
        <dbReference type="ARBA" id="ARBA00023163"/>
    </source>
</evidence>
<geneLocation type="plasmid" evidence="5 6">
    <name>p2</name>
</geneLocation>
<dbReference type="InterPro" id="IPR011663">
    <property type="entry name" value="UTRA"/>
</dbReference>
<dbReference type="GO" id="GO:0045892">
    <property type="term" value="P:negative regulation of DNA-templated transcription"/>
    <property type="evidence" value="ECO:0007669"/>
    <property type="project" value="TreeGrafter"/>
</dbReference>
<dbReference type="InterPro" id="IPR036388">
    <property type="entry name" value="WH-like_DNA-bd_sf"/>
</dbReference>
<accession>A0A895XZZ2</accession>
<dbReference type="InterPro" id="IPR000524">
    <property type="entry name" value="Tscrpt_reg_HTH_GntR"/>
</dbReference>
<dbReference type="Pfam" id="PF07702">
    <property type="entry name" value="UTRA"/>
    <property type="match status" value="1"/>
</dbReference>
<reference evidence="5" key="1">
    <citation type="submission" date="2021-02" db="EMBL/GenBank/DDBJ databases">
        <title>Natronoglycomyces albus gen. nov., sp. nov, a haloalkaliphilic actinobacterium from a soda solonchak soil.</title>
        <authorList>
            <person name="Sorokin D.Y."/>
            <person name="Khijniak T.V."/>
            <person name="Zakharycheva A.P."/>
            <person name="Boueva O.V."/>
            <person name="Ariskina E.V."/>
            <person name="Hahnke R.L."/>
            <person name="Bunk B."/>
            <person name="Sproer C."/>
            <person name="Schumann P."/>
            <person name="Evtushenko L.I."/>
            <person name="Kublanov I.V."/>
        </authorList>
    </citation>
    <scope>NUCLEOTIDE SEQUENCE</scope>
    <source>
        <strain evidence="5">DSM 106290</strain>
        <plasmid evidence="5">p2</plasmid>
    </source>
</reference>
<sequence>MASTRTKEEMVASDLRKRIENGEWGAGELLPTTDVLAQHYGIGRGTALRALNRLDAEGLTAATRGRGRQVRVYRRLEWWPQEFEHRAFRRDADSANGDAWQADVASQGREGTQDISPTIIAASQTIAERLKIEIGESVLQRARTRIIDGRPWQIADSHYPMWLVESKNGKILLQPGDVTVPGGIMAYLGHKQIEFQDYEIIRMPNEDECRRLEIESTIPVLEHTRTGFDENHNPVRVIVTICPGDRHIIRYKSEALCGTLFVKLNIMTLSQWWNSGQRLSNGWHVRELTSGYHCIMLNHAS</sequence>
<dbReference type="Gene3D" id="1.10.10.10">
    <property type="entry name" value="Winged helix-like DNA-binding domain superfamily/Winged helix DNA-binding domain"/>
    <property type="match status" value="1"/>
</dbReference>
<keyword evidence="5" id="KW-0614">Plasmid</keyword>
<dbReference type="InterPro" id="IPR036390">
    <property type="entry name" value="WH_DNA-bd_sf"/>
</dbReference>
<keyword evidence="1" id="KW-0805">Transcription regulation</keyword>
<evidence type="ECO:0000313" key="6">
    <source>
        <dbReference type="Proteomes" id="UP000662939"/>
    </source>
</evidence>
<dbReference type="RefSeq" id="WP_213173133.1">
    <property type="nucleotide sequence ID" value="NZ_CP070497.1"/>
</dbReference>
<dbReference type="SMART" id="SM00345">
    <property type="entry name" value="HTH_GNTR"/>
    <property type="match status" value="1"/>
</dbReference>
<dbReference type="GO" id="GO:0003677">
    <property type="term" value="F:DNA binding"/>
    <property type="evidence" value="ECO:0007669"/>
    <property type="project" value="UniProtKB-KW"/>
</dbReference>
<dbReference type="KEGG" id="nav:JQS30_16805"/>
<keyword evidence="6" id="KW-1185">Reference proteome</keyword>
<dbReference type="AlphaFoldDB" id="A0A895XZZ2"/>